<organism evidence="2 3">
    <name type="scientific">Punctularia strigosozonata (strain HHB-11173)</name>
    <name type="common">White-rot fungus</name>
    <dbReference type="NCBI Taxonomy" id="741275"/>
    <lineage>
        <taxon>Eukaryota</taxon>
        <taxon>Fungi</taxon>
        <taxon>Dikarya</taxon>
        <taxon>Basidiomycota</taxon>
        <taxon>Agaricomycotina</taxon>
        <taxon>Agaricomycetes</taxon>
        <taxon>Corticiales</taxon>
        <taxon>Punctulariaceae</taxon>
        <taxon>Punctularia</taxon>
    </lineage>
</organism>
<dbReference type="OrthoDB" id="3200967at2759"/>
<accession>R7S4W5</accession>
<proteinExistence type="predicted"/>
<feature type="domain" description="CxC1-like cysteine cluster associated with KDZ transposases" evidence="1">
    <location>
        <begin position="2"/>
        <end position="65"/>
    </location>
</feature>
<dbReference type="RefSeq" id="XP_007387852.1">
    <property type="nucleotide sequence ID" value="XM_007387790.1"/>
</dbReference>
<evidence type="ECO:0000313" key="3">
    <source>
        <dbReference type="Proteomes" id="UP000054196"/>
    </source>
</evidence>
<keyword evidence="3" id="KW-1185">Reference proteome</keyword>
<dbReference type="GeneID" id="18885565"/>
<evidence type="ECO:0000313" key="2">
    <source>
        <dbReference type="EMBL" id="EIN04929.1"/>
    </source>
</evidence>
<dbReference type="EMBL" id="JH687552">
    <property type="protein sequence ID" value="EIN04929.1"/>
    <property type="molecule type" value="Genomic_DNA"/>
</dbReference>
<dbReference type="Proteomes" id="UP000054196">
    <property type="component" value="Unassembled WGS sequence"/>
</dbReference>
<sequence>MKIPICECMSAARRLLAHGLFPCAPQAPSVAFDMNMLELVATLFVNISPNVTALAATLESFLSVRQYKVTSRDSLRRRFGNSLTWYNYLIDTVRHRTSEAVERSRHALSDPRKCAAGEPKSVFSLCSQ</sequence>
<dbReference type="KEGG" id="psq:PUNSTDRAFT_75273"/>
<protein>
    <recommendedName>
        <fullName evidence="1">CxC1-like cysteine cluster associated with KDZ transposases domain-containing protein</fullName>
    </recommendedName>
</protein>
<dbReference type="InterPro" id="IPR041320">
    <property type="entry name" value="CxC1"/>
</dbReference>
<dbReference type="HOGENOM" id="CLU_004552_7_0_1"/>
<evidence type="ECO:0000259" key="1">
    <source>
        <dbReference type="Pfam" id="PF18802"/>
    </source>
</evidence>
<dbReference type="OMA" id="ICECMSA"/>
<dbReference type="Pfam" id="PF18802">
    <property type="entry name" value="CxC1"/>
    <property type="match status" value="1"/>
</dbReference>
<name>R7S4W5_PUNST</name>
<gene>
    <name evidence="2" type="ORF">PUNSTDRAFT_75273</name>
</gene>
<reference evidence="3" key="1">
    <citation type="journal article" date="2012" name="Science">
        <title>The Paleozoic origin of enzymatic lignin decomposition reconstructed from 31 fungal genomes.</title>
        <authorList>
            <person name="Floudas D."/>
            <person name="Binder M."/>
            <person name="Riley R."/>
            <person name="Barry K."/>
            <person name="Blanchette R.A."/>
            <person name="Henrissat B."/>
            <person name="Martinez A.T."/>
            <person name="Otillar R."/>
            <person name="Spatafora J.W."/>
            <person name="Yadav J.S."/>
            <person name="Aerts A."/>
            <person name="Benoit I."/>
            <person name="Boyd A."/>
            <person name="Carlson A."/>
            <person name="Copeland A."/>
            <person name="Coutinho P.M."/>
            <person name="de Vries R.P."/>
            <person name="Ferreira P."/>
            <person name="Findley K."/>
            <person name="Foster B."/>
            <person name="Gaskell J."/>
            <person name="Glotzer D."/>
            <person name="Gorecki P."/>
            <person name="Heitman J."/>
            <person name="Hesse C."/>
            <person name="Hori C."/>
            <person name="Igarashi K."/>
            <person name="Jurgens J.A."/>
            <person name="Kallen N."/>
            <person name="Kersten P."/>
            <person name="Kohler A."/>
            <person name="Kuees U."/>
            <person name="Kumar T.K.A."/>
            <person name="Kuo A."/>
            <person name="LaButti K."/>
            <person name="Larrondo L.F."/>
            <person name="Lindquist E."/>
            <person name="Ling A."/>
            <person name="Lombard V."/>
            <person name="Lucas S."/>
            <person name="Lundell T."/>
            <person name="Martin R."/>
            <person name="McLaughlin D.J."/>
            <person name="Morgenstern I."/>
            <person name="Morin E."/>
            <person name="Murat C."/>
            <person name="Nagy L.G."/>
            <person name="Nolan M."/>
            <person name="Ohm R.A."/>
            <person name="Patyshakuliyeva A."/>
            <person name="Rokas A."/>
            <person name="Ruiz-Duenas F.J."/>
            <person name="Sabat G."/>
            <person name="Salamov A."/>
            <person name="Samejima M."/>
            <person name="Schmutz J."/>
            <person name="Slot J.C."/>
            <person name="St John F."/>
            <person name="Stenlid J."/>
            <person name="Sun H."/>
            <person name="Sun S."/>
            <person name="Syed K."/>
            <person name="Tsang A."/>
            <person name="Wiebenga A."/>
            <person name="Young D."/>
            <person name="Pisabarro A."/>
            <person name="Eastwood D.C."/>
            <person name="Martin F."/>
            <person name="Cullen D."/>
            <person name="Grigoriev I.V."/>
            <person name="Hibbett D.S."/>
        </authorList>
    </citation>
    <scope>NUCLEOTIDE SEQUENCE [LARGE SCALE GENOMIC DNA]</scope>
    <source>
        <strain evidence="3">HHB-11173 SS5</strain>
    </source>
</reference>
<dbReference type="AlphaFoldDB" id="R7S4W5"/>